<dbReference type="GO" id="GO:0003677">
    <property type="term" value="F:DNA binding"/>
    <property type="evidence" value="ECO:0007669"/>
    <property type="project" value="UniProtKB-KW"/>
</dbReference>
<keyword evidence="1 2" id="KW-0238">DNA-binding</keyword>
<evidence type="ECO:0000256" key="1">
    <source>
        <dbReference type="ARBA" id="ARBA00023125"/>
    </source>
</evidence>
<dbReference type="Proteomes" id="UP001139646">
    <property type="component" value="Unassembled WGS sequence"/>
</dbReference>
<evidence type="ECO:0000313" key="6">
    <source>
        <dbReference type="Proteomes" id="UP001139646"/>
    </source>
</evidence>
<keyword evidence="6" id="KW-1185">Reference proteome</keyword>
<dbReference type="PANTHER" id="PTHR10302:SF27">
    <property type="entry name" value="SINGLE-STRANDED DNA-BINDING PROTEIN"/>
    <property type="match status" value="1"/>
</dbReference>
<feature type="region of interest" description="Disordered" evidence="4">
    <location>
        <begin position="114"/>
        <end position="232"/>
    </location>
</feature>
<dbReference type="HAMAP" id="MF_00984">
    <property type="entry name" value="SSB"/>
    <property type="match status" value="1"/>
</dbReference>
<proteinExistence type="inferred from homology"/>
<comment type="subunit">
    <text evidence="2">Homotetramer.</text>
</comment>
<dbReference type="InterPro" id="IPR012340">
    <property type="entry name" value="NA-bd_OB-fold"/>
</dbReference>
<protein>
    <recommendedName>
        <fullName evidence="2 3">Single-stranded DNA-binding protein</fullName>
        <shortName evidence="2">SSB</shortName>
    </recommendedName>
</protein>
<evidence type="ECO:0000256" key="3">
    <source>
        <dbReference type="RuleBase" id="RU000524"/>
    </source>
</evidence>
<evidence type="ECO:0000256" key="4">
    <source>
        <dbReference type="SAM" id="MobiDB-lite"/>
    </source>
</evidence>
<evidence type="ECO:0000256" key="2">
    <source>
        <dbReference type="HAMAP-Rule" id="MF_00984"/>
    </source>
</evidence>
<dbReference type="Pfam" id="PF00436">
    <property type="entry name" value="SSB"/>
    <property type="match status" value="1"/>
</dbReference>
<gene>
    <name evidence="5" type="primary">ssb</name>
    <name evidence="5" type="ORF">L3081_24185</name>
</gene>
<dbReference type="InterPro" id="IPR011344">
    <property type="entry name" value="ssDNA-bd"/>
</dbReference>
<dbReference type="SUPFAM" id="SSF50249">
    <property type="entry name" value="Nucleic acid-binding proteins"/>
    <property type="match status" value="1"/>
</dbReference>
<accession>A0ABS9X6R8</accession>
<dbReference type="PANTHER" id="PTHR10302">
    <property type="entry name" value="SINGLE-STRANDED DNA-BINDING PROTEIN"/>
    <property type="match status" value="1"/>
</dbReference>
<name>A0ABS9X6R8_9GAMM</name>
<reference evidence="5" key="1">
    <citation type="submission" date="2022-01" db="EMBL/GenBank/DDBJ databases">
        <title>Colwellia maritima, isolated from seawater.</title>
        <authorList>
            <person name="Kristyanto S."/>
            <person name="Jung J."/>
            <person name="Jeon C.O."/>
        </authorList>
    </citation>
    <scope>NUCLEOTIDE SEQUENCE</scope>
    <source>
        <strain evidence="5">MSW7</strain>
    </source>
</reference>
<evidence type="ECO:0000313" key="5">
    <source>
        <dbReference type="EMBL" id="MCI2285928.1"/>
    </source>
</evidence>
<comment type="caution">
    <text evidence="5">The sequence shown here is derived from an EMBL/GenBank/DDBJ whole genome shotgun (WGS) entry which is preliminary data.</text>
</comment>
<dbReference type="InterPro" id="IPR000424">
    <property type="entry name" value="Primosome_PriB/ssb"/>
</dbReference>
<dbReference type="PROSITE" id="PS50935">
    <property type="entry name" value="SSB"/>
    <property type="match status" value="1"/>
</dbReference>
<comment type="caution">
    <text evidence="2">Lacks conserved residue(s) required for the propagation of feature annotation.</text>
</comment>
<dbReference type="CDD" id="cd04496">
    <property type="entry name" value="SSB_OBF"/>
    <property type="match status" value="1"/>
</dbReference>
<dbReference type="NCBIfam" id="TIGR00621">
    <property type="entry name" value="ssb"/>
    <property type="match status" value="1"/>
</dbReference>
<sequence length="247" mass="27314">MMSNGINKVILVGNLGKDPEVRFMPNGGAVANITVATSDAWKDKQTGEQKEKTEWHRVVMFGKLAEIAGEFLKKGSKVYLEGALQTRKWQNQQGQDQYTTEIVLQGFNGVMQMLDGKSSNQAPHTQQQGGYAQQGQQTNQAPHTQQQGGYAQQGQQTNQSPQRQQQGGYAQQGQQTNQAPQRQQQGGYAQQGQQTNQAPHTQQQGGYAQQGQQQPKINPQEPSIDFDDDIPFAPIGLAQSHHYIHCI</sequence>
<dbReference type="EMBL" id="JAKKSL010000007">
    <property type="protein sequence ID" value="MCI2285928.1"/>
    <property type="molecule type" value="Genomic_DNA"/>
</dbReference>
<feature type="compositionally biased region" description="Low complexity" evidence="4">
    <location>
        <begin position="123"/>
        <end position="214"/>
    </location>
</feature>
<organism evidence="5 6">
    <name type="scientific">Colwellia maritima</name>
    <dbReference type="NCBI Taxonomy" id="2912588"/>
    <lineage>
        <taxon>Bacteria</taxon>
        <taxon>Pseudomonadati</taxon>
        <taxon>Pseudomonadota</taxon>
        <taxon>Gammaproteobacteria</taxon>
        <taxon>Alteromonadales</taxon>
        <taxon>Colwelliaceae</taxon>
        <taxon>Colwellia</taxon>
    </lineage>
</organism>
<dbReference type="Gene3D" id="2.40.50.140">
    <property type="entry name" value="Nucleic acid-binding proteins"/>
    <property type="match status" value="1"/>
</dbReference>